<reference evidence="1 2" key="1">
    <citation type="journal article" date="2013" name="Genome Announc.">
        <title>Complete Genome of Bacillus pumilus Siphophage Riggi.</title>
        <authorList>
            <person name="Still E.L."/>
            <person name="Riggi C.F."/>
            <person name="Chamakura K.R."/>
            <person name="Kuty Everett G.F."/>
        </authorList>
    </citation>
    <scope>NUCLEOTIDE SEQUENCE [LARGE SCALE GENOMIC DNA]</scope>
</reference>
<evidence type="ECO:0008006" key="3">
    <source>
        <dbReference type="Google" id="ProtNLM"/>
    </source>
</evidence>
<dbReference type="RefSeq" id="YP_008770581.1">
    <property type="nucleotide sequence ID" value="NC_022765.1"/>
</dbReference>
<proteinExistence type="predicted"/>
<name>U5PWP9_9CAUD</name>
<sequence length="116" mass="13258">MDYLRKQSSQEITVLGRKITIEKPSFGENRKIINQSMKFDMETKQPEIDASLLGVLRAISIIKDWDLTDESGKKLPISLDTFDNVLDPDFASMMVDELGKIEENGYSQLSEDEKKQ</sequence>
<dbReference type="KEGG" id="vg:17959334"/>
<dbReference type="GeneID" id="17959334"/>
<gene>
    <name evidence="1" type="ORF">Riggi_24</name>
</gene>
<dbReference type="Proteomes" id="UP000017652">
    <property type="component" value="Segment"/>
</dbReference>
<organism evidence="1 2">
    <name type="scientific">Bacillus phage Riggi</name>
    <dbReference type="NCBI Taxonomy" id="2884426"/>
    <lineage>
        <taxon>Viruses</taxon>
        <taxon>Duplodnaviria</taxon>
        <taxon>Heunggongvirae</taxon>
        <taxon>Uroviricota</taxon>
        <taxon>Caudoviricetes</taxon>
        <taxon>Ehrlichviridae</taxon>
        <taxon>Andromedavirus</taxon>
        <taxon>Andromedavirus riggi</taxon>
    </lineage>
</organism>
<accession>U5PWP9</accession>
<protein>
    <recommendedName>
        <fullName evidence="3">Tail assembly chaperone</fullName>
    </recommendedName>
</protein>
<dbReference type="EMBL" id="KF669659">
    <property type="protein sequence ID" value="AGY48186.1"/>
    <property type="molecule type" value="Genomic_DNA"/>
</dbReference>
<evidence type="ECO:0000313" key="1">
    <source>
        <dbReference type="EMBL" id="AGY48186.1"/>
    </source>
</evidence>
<keyword evidence="2" id="KW-1185">Reference proteome</keyword>
<evidence type="ECO:0000313" key="2">
    <source>
        <dbReference type="Proteomes" id="UP000017652"/>
    </source>
</evidence>